<evidence type="ECO:0000256" key="5">
    <source>
        <dbReference type="SAM" id="MobiDB-lite"/>
    </source>
</evidence>
<feature type="transmembrane region" description="Helical" evidence="6">
    <location>
        <begin position="214"/>
        <end position="232"/>
    </location>
</feature>
<dbReference type="InterPro" id="IPR020846">
    <property type="entry name" value="MFS_dom"/>
</dbReference>
<organism evidence="8 9">
    <name type="scientific">[Candida] subhashii</name>
    <dbReference type="NCBI Taxonomy" id="561895"/>
    <lineage>
        <taxon>Eukaryota</taxon>
        <taxon>Fungi</taxon>
        <taxon>Dikarya</taxon>
        <taxon>Ascomycota</taxon>
        <taxon>Saccharomycotina</taxon>
        <taxon>Pichiomycetes</taxon>
        <taxon>Debaryomycetaceae</taxon>
        <taxon>Spathaspora</taxon>
    </lineage>
</organism>
<feature type="domain" description="Major facilitator superfamily (MFS) profile" evidence="7">
    <location>
        <begin position="176"/>
        <end position="611"/>
    </location>
</feature>
<feature type="transmembrane region" description="Helical" evidence="6">
    <location>
        <begin position="515"/>
        <end position="535"/>
    </location>
</feature>
<keyword evidence="2 6" id="KW-0812">Transmembrane</keyword>
<reference evidence="8 9" key="1">
    <citation type="journal article" date="2021" name="DNA Res.">
        <title>Genome analysis of Candida subhashii reveals its hybrid nature and dual mitochondrial genome conformations.</title>
        <authorList>
            <person name="Mixao V."/>
            <person name="Hegedusova E."/>
            <person name="Saus E."/>
            <person name="Pryszcz L.P."/>
            <person name="Cillingova A."/>
            <person name="Nosek J."/>
            <person name="Gabaldon T."/>
        </authorList>
    </citation>
    <scope>NUCLEOTIDE SEQUENCE [LARGE SCALE GENOMIC DNA]</scope>
    <source>
        <strain evidence="8 9">CBS 10753</strain>
    </source>
</reference>
<dbReference type="PANTHER" id="PTHR23502">
    <property type="entry name" value="MAJOR FACILITATOR SUPERFAMILY"/>
    <property type="match status" value="1"/>
</dbReference>
<dbReference type="EMBL" id="JAGSYN010000057">
    <property type="protein sequence ID" value="KAG7664942.1"/>
    <property type="molecule type" value="Genomic_DNA"/>
</dbReference>
<evidence type="ECO:0000256" key="2">
    <source>
        <dbReference type="ARBA" id="ARBA00022692"/>
    </source>
</evidence>
<dbReference type="AlphaFoldDB" id="A0A8J5QTX2"/>
<dbReference type="RefSeq" id="XP_049265174.1">
    <property type="nucleotide sequence ID" value="XM_049405190.1"/>
</dbReference>
<comment type="subcellular location">
    <subcellularLocation>
        <location evidence="1">Membrane</location>
        <topology evidence="1">Multi-pass membrane protein</topology>
    </subcellularLocation>
</comment>
<comment type="caution">
    <text evidence="8">The sequence shown here is derived from an EMBL/GenBank/DDBJ whole genome shotgun (WGS) entry which is preliminary data.</text>
</comment>
<evidence type="ECO:0000256" key="1">
    <source>
        <dbReference type="ARBA" id="ARBA00004141"/>
    </source>
</evidence>
<proteinExistence type="predicted"/>
<dbReference type="FunFam" id="1.20.1250.20:FF:000011">
    <property type="entry name" value="MFS multidrug transporter, putative"/>
    <property type="match status" value="1"/>
</dbReference>
<gene>
    <name evidence="8" type="ORF">J8A68_001528</name>
</gene>
<evidence type="ECO:0000256" key="4">
    <source>
        <dbReference type="ARBA" id="ARBA00023136"/>
    </source>
</evidence>
<evidence type="ECO:0000256" key="3">
    <source>
        <dbReference type="ARBA" id="ARBA00022989"/>
    </source>
</evidence>
<feature type="transmembrane region" description="Helical" evidence="6">
    <location>
        <begin position="270"/>
        <end position="292"/>
    </location>
</feature>
<sequence length="640" mass="72298">MSDKEKEEAREQYLSTSSSNETDEILTFTRSHYEQHIQPQLQQGRRGSHVSTTIRKSFESIRKNISGQYSSSQTDNENNDDYSVHHIYGDLDSNAIALQRTNTRVTILTELASRIEHPADYIDSEDIEKQLARDTIPGIVHDGEEFHKIDPELITWNGNHDPEDPRNWPTRTKVVLIGFVSLYALVAPMSSSILSPAMSFISEDFHIESSIMKAMVVSIQILAWAFGPLLIAPLSEHDNIGRKLVLDVSCWMSFLFNIGCAFSQNTGQMMVFRFIGGLFGCVPMNVCAGVISDLYDAKSRNVALASYSLVPILGPVIAPVIAGFIVEHKQWRWVFYVLCMFNGFVALAATFLFKETYSPTLLKRKAKKLRKETGNGNLHTIYEIADGDSTATKMYLCMTRPIKLLFTHPMIVGLGSFMAFTYGFMYLMIVTFPQIFGQVYGFSKSITGLMYIPMGIGFTAGVIFWTYMIGRVYNNLTEKNHGIGKPEYRLPCLIACSLFIPIGLIWFGWSAEKQLHWIMPAIGSAIFSFGLVCVFQTTQSYLIDMNVRYAASSVAAAALFRSLFGFSFPLFANLMYAKLGYGWANTMCAFIGIILGVPFPIFCYLYGERIRNWADNRIEAEQIRRDQRKIEKAARKKQMI</sequence>
<keyword evidence="3 6" id="KW-1133">Transmembrane helix</keyword>
<dbReference type="PANTHER" id="PTHR23502:SF60">
    <property type="entry name" value="MAJOR FACILITATOR SUPERFAMILY (MFS) PROFILE DOMAIN-CONTAINING PROTEIN-RELATED"/>
    <property type="match status" value="1"/>
</dbReference>
<feature type="transmembrane region" description="Helical" evidence="6">
    <location>
        <begin position="547"/>
        <end position="571"/>
    </location>
</feature>
<keyword evidence="9" id="KW-1185">Reference proteome</keyword>
<keyword evidence="4 6" id="KW-0472">Membrane</keyword>
<dbReference type="GO" id="GO:0016020">
    <property type="term" value="C:membrane"/>
    <property type="evidence" value="ECO:0007669"/>
    <property type="project" value="UniProtKB-SubCell"/>
</dbReference>
<feature type="transmembrane region" description="Helical" evidence="6">
    <location>
        <begin position="331"/>
        <end position="353"/>
    </location>
</feature>
<evidence type="ECO:0000313" key="9">
    <source>
        <dbReference type="Proteomes" id="UP000694255"/>
    </source>
</evidence>
<feature type="region of interest" description="Disordered" evidence="5">
    <location>
        <begin position="1"/>
        <end position="24"/>
    </location>
</feature>
<dbReference type="Proteomes" id="UP000694255">
    <property type="component" value="Unassembled WGS sequence"/>
</dbReference>
<feature type="transmembrane region" description="Helical" evidence="6">
    <location>
        <begin position="449"/>
        <end position="469"/>
    </location>
</feature>
<evidence type="ECO:0000256" key="6">
    <source>
        <dbReference type="SAM" id="Phobius"/>
    </source>
</evidence>
<dbReference type="PROSITE" id="PS50850">
    <property type="entry name" value="MFS"/>
    <property type="match status" value="1"/>
</dbReference>
<dbReference type="InterPro" id="IPR011701">
    <property type="entry name" value="MFS"/>
</dbReference>
<evidence type="ECO:0000259" key="7">
    <source>
        <dbReference type="PROSITE" id="PS50850"/>
    </source>
</evidence>
<dbReference type="Pfam" id="PF07690">
    <property type="entry name" value="MFS_1"/>
    <property type="match status" value="1"/>
</dbReference>
<feature type="transmembrane region" description="Helical" evidence="6">
    <location>
        <begin position="304"/>
        <end position="325"/>
    </location>
</feature>
<feature type="transmembrane region" description="Helical" evidence="6">
    <location>
        <begin position="174"/>
        <end position="194"/>
    </location>
</feature>
<feature type="transmembrane region" description="Helical" evidence="6">
    <location>
        <begin position="583"/>
        <end position="607"/>
    </location>
</feature>
<evidence type="ECO:0000313" key="8">
    <source>
        <dbReference type="EMBL" id="KAG7664942.1"/>
    </source>
</evidence>
<feature type="transmembrane region" description="Helical" evidence="6">
    <location>
        <begin position="404"/>
        <end position="429"/>
    </location>
</feature>
<feature type="transmembrane region" description="Helical" evidence="6">
    <location>
        <begin position="244"/>
        <end position="264"/>
    </location>
</feature>
<accession>A0A8J5QTX2</accession>
<protein>
    <recommendedName>
        <fullName evidence="7">Major facilitator superfamily (MFS) profile domain-containing protein</fullName>
    </recommendedName>
</protein>
<feature type="compositionally biased region" description="Basic and acidic residues" evidence="5">
    <location>
        <begin position="1"/>
        <end position="11"/>
    </location>
</feature>
<dbReference type="GeneID" id="73468329"/>
<feature type="transmembrane region" description="Helical" evidence="6">
    <location>
        <begin position="490"/>
        <end position="509"/>
    </location>
</feature>
<dbReference type="CDD" id="cd17323">
    <property type="entry name" value="MFS_Tpo1_MDR_like"/>
    <property type="match status" value="1"/>
</dbReference>
<dbReference type="GO" id="GO:0022857">
    <property type="term" value="F:transmembrane transporter activity"/>
    <property type="evidence" value="ECO:0007669"/>
    <property type="project" value="InterPro"/>
</dbReference>
<dbReference type="OrthoDB" id="3936150at2759"/>
<name>A0A8J5QTX2_9ASCO</name>